<feature type="transmembrane region" description="Helical" evidence="13">
    <location>
        <begin position="446"/>
        <end position="465"/>
    </location>
</feature>
<keyword evidence="10 13" id="KW-0472">Membrane</keyword>
<dbReference type="InterPro" id="IPR007292">
    <property type="entry name" value="Nuclear_fusion_Kar5"/>
</dbReference>
<feature type="chain" id="PRO_5012480539" description="Nuclear membrane fusion protein Kar5" evidence="14">
    <location>
        <begin position="21"/>
        <end position="492"/>
    </location>
</feature>
<comment type="caution">
    <text evidence="15">The sequence shown here is derived from an EMBL/GenBank/DDBJ whole genome shotgun (WGS) entry which is preliminary data.</text>
</comment>
<keyword evidence="5" id="KW-0415">Karyogamy</keyword>
<evidence type="ECO:0000256" key="10">
    <source>
        <dbReference type="ARBA" id="ARBA00023136"/>
    </source>
</evidence>
<dbReference type="EMBL" id="MPGH01000183">
    <property type="protein sequence ID" value="OLN85160.1"/>
    <property type="molecule type" value="Genomic_DNA"/>
</dbReference>
<evidence type="ECO:0000313" key="15">
    <source>
        <dbReference type="EMBL" id="OLN85160.1"/>
    </source>
</evidence>
<name>A0A1Q8RLE9_9PEZI</name>
<evidence type="ECO:0000256" key="5">
    <source>
        <dbReference type="ARBA" id="ARBA00022459"/>
    </source>
</evidence>
<dbReference type="PANTHER" id="PTHR28012">
    <property type="entry name" value="NUCLEAR FUSION PROTEIN KAR5"/>
    <property type="match status" value="1"/>
</dbReference>
<keyword evidence="6 13" id="KW-0812">Transmembrane</keyword>
<evidence type="ECO:0000256" key="1">
    <source>
        <dbReference type="ARBA" id="ARBA00003389"/>
    </source>
</evidence>
<keyword evidence="16" id="KW-1185">Reference proteome</keyword>
<evidence type="ECO:0000256" key="8">
    <source>
        <dbReference type="ARBA" id="ARBA00022824"/>
    </source>
</evidence>
<dbReference type="GO" id="GO:0000742">
    <property type="term" value="P:karyogamy involved in conjugation with cellular fusion"/>
    <property type="evidence" value="ECO:0007669"/>
    <property type="project" value="InterPro"/>
</dbReference>
<evidence type="ECO:0000256" key="3">
    <source>
        <dbReference type="ARBA" id="ARBA00004586"/>
    </source>
</evidence>
<keyword evidence="8" id="KW-0256">Endoplasmic reticulum</keyword>
<evidence type="ECO:0000256" key="9">
    <source>
        <dbReference type="ARBA" id="ARBA00022989"/>
    </source>
</evidence>
<keyword evidence="11" id="KW-0325">Glycoprotein</keyword>
<dbReference type="GO" id="GO:0048288">
    <property type="term" value="P:nuclear membrane fusion involved in karyogamy"/>
    <property type="evidence" value="ECO:0007669"/>
    <property type="project" value="InterPro"/>
</dbReference>
<dbReference type="PANTHER" id="PTHR28012:SF1">
    <property type="entry name" value="NUCLEAR FUSION PROTEIN KAR5"/>
    <property type="match status" value="1"/>
</dbReference>
<comment type="similarity">
    <text evidence="4">Belongs to the KAR5 family.</text>
</comment>
<evidence type="ECO:0000256" key="6">
    <source>
        <dbReference type="ARBA" id="ARBA00022692"/>
    </source>
</evidence>
<protein>
    <recommendedName>
        <fullName evidence="17">Nuclear membrane fusion protein Kar5</fullName>
    </recommendedName>
</protein>
<keyword evidence="12" id="KW-0539">Nucleus</keyword>
<evidence type="ECO:0000256" key="14">
    <source>
        <dbReference type="SAM" id="SignalP"/>
    </source>
</evidence>
<dbReference type="GO" id="GO:0005789">
    <property type="term" value="C:endoplasmic reticulum membrane"/>
    <property type="evidence" value="ECO:0007669"/>
    <property type="project" value="UniProtKB-SubCell"/>
</dbReference>
<evidence type="ECO:0000256" key="4">
    <source>
        <dbReference type="ARBA" id="ARBA00010473"/>
    </source>
</evidence>
<dbReference type="OrthoDB" id="5311848at2759"/>
<keyword evidence="7 14" id="KW-0732">Signal</keyword>
<gene>
    <name evidence="15" type="ORF">CCHL11_06264</name>
</gene>
<evidence type="ECO:0000313" key="16">
    <source>
        <dbReference type="Proteomes" id="UP000186583"/>
    </source>
</evidence>
<evidence type="ECO:0000256" key="12">
    <source>
        <dbReference type="ARBA" id="ARBA00023242"/>
    </source>
</evidence>
<feature type="transmembrane region" description="Helical" evidence="13">
    <location>
        <begin position="420"/>
        <end position="439"/>
    </location>
</feature>
<organism evidence="15 16">
    <name type="scientific">Colletotrichum chlorophyti</name>
    <dbReference type="NCBI Taxonomy" id="708187"/>
    <lineage>
        <taxon>Eukaryota</taxon>
        <taxon>Fungi</taxon>
        <taxon>Dikarya</taxon>
        <taxon>Ascomycota</taxon>
        <taxon>Pezizomycotina</taxon>
        <taxon>Sordariomycetes</taxon>
        <taxon>Hypocreomycetidae</taxon>
        <taxon>Glomerellales</taxon>
        <taxon>Glomerellaceae</taxon>
        <taxon>Colletotrichum</taxon>
    </lineage>
</organism>
<comment type="function">
    <text evidence="1">Required for nuclear membrane fusion during karyogamy.</text>
</comment>
<keyword evidence="9 13" id="KW-1133">Transmembrane helix</keyword>
<evidence type="ECO:0000256" key="2">
    <source>
        <dbReference type="ARBA" id="ARBA00004126"/>
    </source>
</evidence>
<accession>A0A1Q8RLE9</accession>
<reference evidence="15 16" key="1">
    <citation type="submission" date="2016-11" db="EMBL/GenBank/DDBJ databases">
        <title>Draft Genome Assembly of Colletotrichum chlorophyti a pathogen of herbaceous plants.</title>
        <authorList>
            <person name="Gan P."/>
            <person name="Narusaka M."/>
            <person name="Tsushima A."/>
            <person name="Narusaka Y."/>
            <person name="Takano Y."/>
            <person name="Shirasu K."/>
        </authorList>
    </citation>
    <scope>NUCLEOTIDE SEQUENCE [LARGE SCALE GENOMIC DNA]</scope>
    <source>
        <strain evidence="15 16">NTL11</strain>
    </source>
</reference>
<dbReference type="AlphaFoldDB" id="A0A1Q8RLE9"/>
<evidence type="ECO:0008006" key="17">
    <source>
        <dbReference type="Google" id="ProtNLM"/>
    </source>
</evidence>
<evidence type="ECO:0000256" key="11">
    <source>
        <dbReference type="ARBA" id="ARBA00023180"/>
    </source>
</evidence>
<feature type="signal peptide" evidence="14">
    <location>
        <begin position="1"/>
        <end position="20"/>
    </location>
</feature>
<evidence type="ECO:0000256" key="13">
    <source>
        <dbReference type="SAM" id="Phobius"/>
    </source>
</evidence>
<evidence type="ECO:0000256" key="7">
    <source>
        <dbReference type="ARBA" id="ARBA00022729"/>
    </source>
</evidence>
<proteinExistence type="inferred from homology"/>
<dbReference type="Proteomes" id="UP000186583">
    <property type="component" value="Unassembled WGS sequence"/>
</dbReference>
<comment type="subcellular location">
    <subcellularLocation>
        <location evidence="3">Endoplasmic reticulum membrane</location>
    </subcellularLocation>
    <subcellularLocation>
        <location evidence="2">Nucleus membrane</location>
    </subcellularLocation>
</comment>
<dbReference type="GO" id="GO:0031965">
    <property type="term" value="C:nuclear membrane"/>
    <property type="evidence" value="ECO:0007669"/>
    <property type="project" value="UniProtKB-SubCell"/>
</dbReference>
<sequence>MLIASWILYGAFFLTDGVEAFSWRGGSRRPDVPKVWEAETTNPSIAVQDKSRLTEVYAVAMQELQDLDFEPLCHRIAARLLVNNCQLLDGKNDATVLIDSGRQIRDFVDSYAASLAICDLERGNFDIPSSCLPFREHSLANIPDSKIPRLHVSPQQIDSCLSGLARSDSAWNTWVSYRHKALRFCEAARADNDKTQSIRLHRKLAEILAKLSEGVEQELEAHLHAFSTRAAETDEKLRQMAPDIDQLKDSLRHIDITLSRDVMPLAQASSNALRHGLDGAQNLQQLLKVLLKTVLENNAEVAASQEMALANIKDRTNNEVAIIMAALATAVESSSSLKKQIEISHLQVTELTDRQEHLDEGLGRLLGITESISSIYESHNERLNQAQQMSYEILQTLENMALSAHDFRGFLNQRSVWTTWLLYVICPAASLLMGSYGLPPSAIRNLGLIAIGEVAGLALSYTSYFTPNNLGNLRSATSPVNDDNTTLDFASV</sequence>